<gene>
    <name evidence="1" type="ORF">UV89_C0038G0008</name>
</gene>
<name>A0A0G1EHP2_UNCKA</name>
<protein>
    <submittedName>
        <fullName evidence="1">Uncharacterized protein</fullName>
    </submittedName>
</protein>
<evidence type="ECO:0000313" key="2">
    <source>
        <dbReference type="Proteomes" id="UP000033910"/>
    </source>
</evidence>
<evidence type="ECO:0000313" key="1">
    <source>
        <dbReference type="EMBL" id="KKT09353.1"/>
    </source>
</evidence>
<organism evidence="1 2">
    <name type="scientific">candidate division WWE3 bacterium GW2011_GWB2_43_22</name>
    <dbReference type="NCBI Taxonomy" id="1619118"/>
    <lineage>
        <taxon>Bacteria</taxon>
        <taxon>Katanobacteria</taxon>
    </lineage>
</organism>
<proteinExistence type="predicted"/>
<dbReference type="Proteomes" id="UP000033910">
    <property type="component" value="Unassembled WGS sequence"/>
</dbReference>
<dbReference type="AlphaFoldDB" id="A0A0G1EHP2"/>
<reference evidence="1 2" key="1">
    <citation type="journal article" date="2015" name="Nature">
        <title>rRNA introns, odd ribosomes, and small enigmatic genomes across a large radiation of phyla.</title>
        <authorList>
            <person name="Brown C.T."/>
            <person name="Hug L.A."/>
            <person name="Thomas B.C."/>
            <person name="Sharon I."/>
            <person name="Castelle C.J."/>
            <person name="Singh A."/>
            <person name="Wilkins M.J."/>
            <person name="Williams K.H."/>
            <person name="Banfield J.F."/>
        </authorList>
    </citation>
    <scope>NUCLEOTIDE SEQUENCE [LARGE SCALE GENOMIC DNA]</scope>
</reference>
<accession>A0A0G1EHP2</accession>
<dbReference type="EMBL" id="LCGF01000038">
    <property type="protein sequence ID" value="KKT09353.1"/>
    <property type="molecule type" value="Genomic_DNA"/>
</dbReference>
<comment type="caution">
    <text evidence="1">The sequence shown here is derived from an EMBL/GenBank/DDBJ whole genome shotgun (WGS) entry which is preliminary data.</text>
</comment>
<sequence>MALSPQSLVLGHLPRLPCLVLDELTQAGIRKDRHAVIAARRVVINFLKDVKCSPE</sequence>